<feature type="compositionally biased region" description="Low complexity" evidence="3">
    <location>
        <begin position="58"/>
        <end position="71"/>
    </location>
</feature>
<feature type="domain" description="Thioredoxin" evidence="5">
    <location>
        <begin position="56"/>
        <end position="254"/>
    </location>
</feature>
<dbReference type="InterPro" id="IPR036249">
    <property type="entry name" value="Thioredoxin-like_sf"/>
</dbReference>
<evidence type="ECO:0000313" key="6">
    <source>
        <dbReference type="EMBL" id="KTQ97647.1"/>
    </source>
</evidence>
<protein>
    <submittedName>
        <fullName evidence="6">DSBA oxidoreductase</fullName>
    </submittedName>
</protein>
<gene>
    <name evidence="6" type="ORF">NS226_02990</name>
</gene>
<reference evidence="6 7" key="1">
    <citation type="journal article" date="2016" name="Front. Microbiol.">
        <title>Genomic Resource of Rice Seed Associated Bacteria.</title>
        <authorList>
            <person name="Midha S."/>
            <person name="Bansal K."/>
            <person name="Sharma S."/>
            <person name="Kumar N."/>
            <person name="Patil P.P."/>
            <person name="Chaudhry V."/>
            <person name="Patil P.B."/>
        </authorList>
    </citation>
    <scope>NUCLEOTIDE SEQUENCE [LARGE SCALE GENOMIC DNA]</scope>
    <source>
        <strain evidence="6 7">NS226</strain>
    </source>
</reference>
<evidence type="ECO:0000256" key="1">
    <source>
        <dbReference type="ARBA" id="ARBA00003565"/>
    </source>
</evidence>
<evidence type="ECO:0000313" key="7">
    <source>
        <dbReference type="Proteomes" id="UP000078272"/>
    </source>
</evidence>
<evidence type="ECO:0000256" key="3">
    <source>
        <dbReference type="SAM" id="MobiDB-lite"/>
    </source>
</evidence>
<dbReference type="PATRIC" id="fig|401562.3.peg.4115"/>
<evidence type="ECO:0000256" key="4">
    <source>
        <dbReference type="SAM" id="SignalP"/>
    </source>
</evidence>
<dbReference type="InterPro" id="IPR013766">
    <property type="entry name" value="Thioredoxin_domain"/>
</dbReference>
<dbReference type="Proteomes" id="UP000078272">
    <property type="component" value="Unassembled WGS sequence"/>
</dbReference>
<dbReference type="EMBL" id="LDPZ01000006">
    <property type="protein sequence ID" value="KTQ97647.1"/>
    <property type="molecule type" value="Genomic_DNA"/>
</dbReference>
<feature type="chain" id="PRO_5008041856" evidence="4">
    <location>
        <begin position="37"/>
        <end position="254"/>
    </location>
</feature>
<dbReference type="STRING" id="401562.NS365_06870"/>
<sequence>MTLPNETTRITSGVASKRRRSVLVAGAAMLAMTLGAAGTAWSQSATPAETSASAQSEARATNPSAATPPASEGKVDVAKLMAPQALPDVVIGKADAPVTIVEYASMTCSHCRDFHSESYPAIKKDYIDTGKAKLILREFPFDPRAVAAFMLARCAGDERRTAMVDVLFDQQRDWAAAENASVALLKIAQLAGMSQDQFKACLQNTELQGKVVAVQEAGQKEFGVSATPTFFINGDKYAGAMSADEMAAIIDKHL</sequence>
<dbReference type="InterPro" id="IPR012336">
    <property type="entry name" value="Thioredoxin-like_fold"/>
</dbReference>
<comment type="similarity">
    <text evidence="2">Belongs to the thioredoxin family. DsbA subfamily.</text>
</comment>
<dbReference type="PANTHER" id="PTHR13887:SF56">
    <property type="entry name" value="THIOREDOXIN-LIKE REDUCTASE RV2466C"/>
    <property type="match status" value="1"/>
</dbReference>
<comment type="caution">
    <text evidence="6">The sequence shown here is derived from an EMBL/GenBank/DDBJ whole genome shotgun (WGS) entry which is preliminary data.</text>
</comment>
<feature type="compositionally biased region" description="Polar residues" evidence="3">
    <location>
        <begin position="45"/>
        <end position="56"/>
    </location>
</feature>
<dbReference type="PANTHER" id="PTHR13887">
    <property type="entry name" value="GLUTATHIONE S-TRANSFERASE KAPPA"/>
    <property type="match status" value="1"/>
</dbReference>
<dbReference type="PROSITE" id="PS51352">
    <property type="entry name" value="THIOREDOXIN_2"/>
    <property type="match status" value="1"/>
</dbReference>
<name>A0A175RC32_9HYPH</name>
<dbReference type="Gene3D" id="3.40.30.10">
    <property type="entry name" value="Glutaredoxin"/>
    <property type="match status" value="1"/>
</dbReference>
<feature type="region of interest" description="Disordered" evidence="3">
    <location>
        <begin position="45"/>
        <end position="72"/>
    </location>
</feature>
<keyword evidence="4" id="KW-0732">Signal</keyword>
<dbReference type="SUPFAM" id="SSF52833">
    <property type="entry name" value="Thioredoxin-like"/>
    <property type="match status" value="1"/>
</dbReference>
<comment type="function">
    <text evidence="1">May be required for disulfide bond formation in some proteins.</text>
</comment>
<accession>A0A175RC32</accession>
<dbReference type="RefSeq" id="WP_058633715.1">
    <property type="nucleotide sequence ID" value="NZ_LDPZ01000006.1"/>
</dbReference>
<dbReference type="Pfam" id="PF13462">
    <property type="entry name" value="Thioredoxin_4"/>
    <property type="match status" value="1"/>
</dbReference>
<organism evidence="6 7">
    <name type="scientific">Aureimonas ureilytica</name>
    <dbReference type="NCBI Taxonomy" id="401562"/>
    <lineage>
        <taxon>Bacteria</taxon>
        <taxon>Pseudomonadati</taxon>
        <taxon>Pseudomonadota</taxon>
        <taxon>Alphaproteobacteria</taxon>
        <taxon>Hyphomicrobiales</taxon>
        <taxon>Aurantimonadaceae</taxon>
        <taxon>Aureimonas</taxon>
    </lineage>
</organism>
<proteinExistence type="inferred from homology"/>
<dbReference type="AlphaFoldDB" id="A0A175RC32"/>
<feature type="signal peptide" evidence="4">
    <location>
        <begin position="1"/>
        <end position="36"/>
    </location>
</feature>
<evidence type="ECO:0000259" key="5">
    <source>
        <dbReference type="PROSITE" id="PS51352"/>
    </source>
</evidence>
<evidence type="ECO:0000256" key="2">
    <source>
        <dbReference type="ARBA" id="ARBA00005791"/>
    </source>
</evidence>
<dbReference type="CDD" id="cd02972">
    <property type="entry name" value="DsbA_family"/>
    <property type="match status" value="1"/>
</dbReference>
<dbReference type="OrthoDB" id="8478320at2"/>